<dbReference type="InterPro" id="IPR023885">
    <property type="entry name" value="4Fe4S-binding_SPASM_dom"/>
</dbReference>
<dbReference type="Gene3D" id="3.20.20.70">
    <property type="entry name" value="Aldolase class I"/>
    <property type="match status" value="1"/>
</dbReference>
<dbReference type="SFLD" id="SFLDG01386">
    <property type="entry name" value="main_SPASM_domain-containing"/>
    <property type="match status" value="1"/>
</dbReference>
<keyword evidence="9" id="KW-1185">Reference proteome</keyword>
<evidence type="ECO:0000256" key="5">
    <source>
        <dbReference type="ARBA" id="ARBA00023014"/>
    </source>
</evidence>
<dbReference type="PANTHER" id="PTHR43273:SF3">
    <property type="entry name" value="ANAEROBIC SULFATASE-MATURATING ENZYME HOMOLOG ASLB-RELATED"/>
    <property type="match status" value="1"/>
</dbReference>
<reference evidence="8 9" key="1">
    <citation type="submission" date="2016-10" db="EMBL/GenBank/DDBJ databases">
        <authorList>
            <person name="de Groot N.N."/>
        </authorList>
    </citation>
    <scope>NUCLEOTIDE SEQUENCE [LARGE SCALE GENOMIC DNA]</scope>
    <source>
        <strain evidence="8 9">CGMCC 1.10434</strain>
    </source>
</reference>
<dbReference type="InterPro" id="IPR058240">
    <property type="entry name" value="rSAM_sf"/>
</dbReference>
<evidence type="ECO:0000259" key="7">
    <source>
        <dbReference type="PROSITE" id="PS51918"/>
    </source>
</evidence>
<evidence type="ECO:0000256" key="3">
    <source>
        <dbReference type="ARBA" id="ARBA00022723"/>
    </source>
</evidence>
<gene>
    <name evidence="8" type="ORF">SAMN04488134_11622</name>
</gene>
<organism evidence="8 9">
    <name type="scientific">Amphibacillus marinus</name>
    <dbReference type="NCBI Taxonomy" id="872970"/>
    <lineage>
        <taxon>Bacteria</taxon>
        <taxon>Bacillati</taxon>
        <taxon>Bacillota</taxon>
        <taxon>Bacilli</taxon>
        <taxon>Bacillales</taxon>
        <taxon>Bacillaceae</taxon>
        <taxon>Amphibacillus</taxon>
    </lineage>
</organism>
<dbReference type="SFLD" id="SFLDF00285">
    <property type="entry name" value="anaerobic_Ser-type_sulfatase-m"/>
    <property type="match status" value="1"/>
</dbReference>
<dbReference type="SUPFAM" id="SSF102114">
    <property type="entry name" value="Radical SAM enzymes"/>
    <property type="match status" value="1"/>
</dbReference>
<dbReference type="SFLD" id="SFLDG01067">
    <property type="entry name" value="SPASM/twitch_domain_containing"/>
    <property type="match status" value="1"/>
</dbReference>
<name>A0A1H8TGS7_9BACI</name>
<feature type="domain" description="Radical SAM core" evidence="7">
    <location>
        <begin position="10"/>
        <end position="235"/>
    </location>
</feature>
<dbReference type="CDD" id="cd01335">
    <property type="entry name" value="Radical_SAM"/>
    <property type="match status" value="1"/>
</dbReference>
<proteinExistence type="inferred from homology"/>
<sequence>MTVHSLNEHIHVSSVMWKTVSEACNLACDYCYYSTCAGRAGKAKQIDKRTLAKFIKEYMEMSHGLVNFVWQGGEPLLAGIDFFETVIYYQKKYSTKYKRAKNSVQTNGILINQRWADFFAEHNFFVGVSLDGPKEINDQRRVTRSGQPSFNLVIRGLNYLRSAGVEFNILTVIHETNVRHGKALMAFYLEEGFSHVQFIPCMDFKAQHLEQPGVFAITAKEYGEFLCEVFDYWYNDGYPTLSIRFFDNLLTAYLNYTPEHCVQQEACPRTIVFEQNGNAYPCDFYMDEHYLLGNITENSFREIASHANMEKFLLEKPSLPAQCQNCEFLTLCHGGCPRNRLSSDNEAGVEYFCESYQQIYRYAEQRMQALANRIKHDKLLALIHAGYPLPLKAGPCTCGSGKAFTSCCESLLSS</sequence>
<dbReference type="GO" id="GO:0016491">
    <property type="term" value="F:oxidoreductase activity"/>
    <property type="evidence" value="ECO:0007669"/>
    <property type="project" value="InterPro"/>
</dbReference>
<dbReference type="EMBL" id="FODJ01000016">
    <property type="protein sequence ID" value="SEO89708.1"/>
    <property type="molecule type" value="Genomic_DNA"/>
</dbReference>
<dbReference type="STRING" id="872970.SAMN04488134_11622"/>
<keyword evidence="3" id="KW-0479">Metal-binding</keyword>
<evidence type="ECO:0000256" key="6">
    <source>
        <dbReference type="ARBA" id="ARBA00023601"/>
    </source>
</evidence>
<dbReference type="Pfam" id="PF13186">
    <property type="entry name" value="SPASM"/>
    <property type="match status" value="1"/>
</dbReference>
<evidence type="ECO:0000313" key="9">
    <source>
        <dbReference type="Proteomes" id="UP000199300"/>
    </source>
</evidence>
<dbReference type="SFLD" id="SFLDG01072">
    <property type="entry name" value="dehydrogenase_like"/>
    <property type="match status" value="1"/>
</dbReference>
<dbReference type="InterPro" id="IPR034491">
    <property type="entry name" value="Anaerob_Ser_sulfatase-maturase"/>
</dbReference>
<dbReference type="RefSeq" id="WP_245751706.1">
    <property type="nucleotide sequence ID" value="NZ_FODJ01000016.1"/>
</dbReference>
<dbReference type="NCBIfam" id="TIGR03942">
    <property type="entry name" value="sulfatase_rSAM"/>
    <property type="match status" value="1"/>
</dbReference>
<evidence type="ECO:0000256" key="1">
    <source>
        <dbReference type="ARBA" id="ARBA00001966"/>
    </source>
</evidence>
<dbReference type="PROSITE" id="PS51918">
    <property type="entry name" value="RADICAL_SAM"/>
    <property type="match status" value="1"/>
</dbReference>
<dbReference type="PANTHER" id="PTHR43273">
    <property type="entry name" value="ANAEROBIC SULFATASE-MATURATING ENZYME HOMOLOG ASLB-RELATED"/>
    <property type="match status" value="1"/>
</dbReference>
<evidence type="ECO:0000256" key="2">
    <source>
        <dbReference type="ARBA" id="ARBA00022691"/>
    </source>
</evidence>
<dbReference type="GO" id="GO:0051536">
    <property type="term" value="F:iron-sulfur cluster binding"/>
    <property type="evidence" value="ECO:0007669"/>
    <property type="project" value="UniProtKB-KW"/>
</dbReference>
<comment type="cofactor">
    <cofactor evidence="1">
        <name>[4Fe-4S] cluster</name>
        <dbReference type="ChEBI" id="CHEBI:49883"/>
    </cofactor>
</comment>
<accession>A0A1H8TGS7</accession>
<dbReference type="SFLD" id="SFLDS00029">
    <property type="entry name" value="Radical_SAM"/>
    <property type="match status" value="1"/>
</dbReference>
<comment type="similarity">
    <text evidence="6">Belongs to the radical SAM superfamily. Anaerobic sulfatase-maturating enzyme family.</text>
</comment>
<keyword evidence="5" id="KW-0411">Iron-sulfur</keyword>
<dbReference type="InterPro" id="IPR007197">
    <property type="entry name" value="rSAM"/>
</dbReference>
<keyword evidence="4" id="KW-0408">Iron</keyword>
<dbReference type="Proteomes" id="UP000199300">
    <property type="component" value="Unassembled WGS sequence"/>
</dbReference>
<evidence type="ECO:0000256" key="4">
    <source>
        <dbReference type="ARBA" id="ARBA00023004"/>
    </source>
</evidence>
<protein>
    <recommendedName>
        <fullName evidence="7">Radical SAM core domain-containing protein</fullName>
    </recommendedName>
</protein>
<dbReference type="GO" id="GO:0046872">
    <property type="term" value="F:metal ion binding"/>
    <property type="evidence" value="ECO:0007669"/>
    <property type="project" value="UniProtKB-KW"/>
</dbReference>
<dbReference type="AlphaFoldDB" id="A0A1H8TGS7"/>
<keyword evidence="2" id="KW-0949">S-adenosyl-L-methionine</keyword>
<dbReference type="Pfam" id="PF04055">
    <property type="entry name" value="Radical_SAM"/>
    <property type="match status" value="1"/>
</dbReference>
<dbReference type="InterPro" id="IPR013785">
    <property type="entry name" value="Aldolase_TIM"/>
</dbReference>
<evidence type="ECO:0000313" key="8">
    <source>
        <dbReference type="EMBL" id="SEO89708.1"/>
    </source>
</evidence>
<dbReference type="InterPro" id="IPR023867">
    <property type="entry name" value="Sulphatase_maturase_rSAM"/>
</dbReference>
<dbReference type="SFLD" id="SFLDG01384">
    <property type="entry name" value="thioether_bond_formation_requi"/>
    <property type="match status" value="1"/>
</dbReference>
<dbReference type="NCBIfam" id="TIGR04085">
    <property type="entry name" value="rSAM_more_4Fe4S"/>
    <property type="match status" value="1"/>
</dbReference>